<accession>A0A1G4IBL8</accession>
<dbReference type="GeneID" id="92374978"/>
<reference evidence="4" key="1">
    <citation type="submission" date="2016-09" db="EMBL/GenBank/DDBJ databases">
        <authorList>
            <person name="Hebert L."/>
            <person name="Moumen B."/>
        </authorList>
    </citation>
    <scope>NUCLEOTIDE SEQUENCE [LARGE SCALE GENOMIC DNA]</scope>
    <source>
        <strain evidence="4">OVI</strain>
    </source>
</reference>
<dbReference type="RefSeq" id="XP_067080440.1">
    <property type="nucleotide sequence ID" value="XM_067224339.1"/>
</dbReference>
<evidence type="ECO:0000256" key="1">
    <source>
        <dbReference type="ARBA" id="ARBA00023121"/>
    </source>
</evidence>
<dbReference type="InterPro" id="IPR014352">
    <property type="entry name" value="FERM/acyl-CoA-bd_prot_sf"/>
</dbReference>
<organism evidence="4 5">
    <name type="scientific">Trypanosoma equiperdum</name>
    <dbReference type="NCBI Taxonomy" id="5694"/>
    <lineage>
        <taxon>Eukaryota</taxon>
        <taxon>Discoba</taxon>
        <taxon>Euglenozoa</taxon>
        <taxon>Kinetoplastea</taxon>
        <taxon>Metakinetoplastina</taxon>
        <taxon>Trypanosomatida</taxon>
        <taxon>Trypanosomatidae</taxon>
        <taxon>Trypanosoma</taxon>
    </lineage>
</organism>
<dbReference type="PANTHER" id="PTHR23310:SF77">
    <property type="entry name" value="LD25952P"/>
    <property type="match status" value="1"/>
</dbReference>
<dbReference type="PROSITE" id="PS51228">
    <property type="entry name" value="ACB_2"/>
    <property type="match status" value="1"/>
</dbReference>
<evidence type="ECO:0000256" key="2">
    <source>
        <dbReference type="SAM" id="MobiDB-lite"/>
    </source>
</evidence>
<dbReference type="Pfam" id="PF00887">
    <property type="entry name" value="ACBP"/>
    <property type="match status" value="1"/>
</dbReference>
<name>A0A1G4IBL8_TRYEQ</name>
<dbReference type="Proteomes" id="UP000195570">
    <property type="component" value="Unassembled WGS sequence"/>
</dbReference>
<evidence type="ECO:0000259" key="3">
    <source>
        <dbReference type="PROSITE" id="PS51228"/>
    </source>
</evidence>
<dbReference type="GO" id="GO:0006631">
    <property type="term" value="P:fatty acid metabolic process"/>
    <property type="evidence" value="ECO:0007669"/>
    <property type="project" value="TreeGrafter"/>
</dbReference>
<dbReference type="VEuPathDB" id="TriTrypDB:TEOVI_000103800"/>
<evidence type="ECO:0000313" key="5">
    <source>
        <dbReference type="Proteomes" id="UP000195570"/>
    </source>
</evidence>
<proteinExistence type="predicted"/>
<sequence>MKGNKGANIAYPDKYHKVTEFFDREYGDLETCTKLNDCQKLLFYALRQQVEHGPCTSGAPFIWQVRERAKHDAWKQLGAMTKFEAMVHFVTHLEECIGGNVDWGEKLRDLNGMRDQQRVGVENGTGESNANEQTERGVSEAHWDADVQAHLQPSAENIEYLAREVMRLRGELQQVRPNRVVPTPIVVPPRKPIDYVSTKNIVPPARTLATVATRTALLNAQTTNNLVERQPQGWGEWFGLI</sequence>
<dbReference type="Gene3D" id="1.20.80.10">
    <property type="match status" value="1"/>
</dbReference>
<dbReference type="InterPro" id="IPR000582">
    <property type="entry name" value="Acyl-CoA-binding_protein"/>
</dbReference>
<feature type="region of interest" description="Disordered" evidence="2">
    <location>
        <begin position="117"/>
        <end position="139"/>
    </location>
</feature>
<dbReference type="GO" id="GO:0000062">
    <property type="term" value="F:fatty-acyl-CoA binding"/>
    <property type="evidence" value="ECO:0007669"/>
    <property type="project" value="InterPro"/>
</dbReference>
<comment type="caution">
    <text evidence="4">The sequence shown here is derived from an EMBL/GenBank/DDBJ whole genome shotgun (WGS) entry which is preliminary data.</text>
</comment>
<feature type="domain" description="ACB" evidence="3">
    <location>
        <begin position="18"/>
        <end position="102"/>
    </location>
</feature>
<protein>
    <submittedName>
        <fullName evidence="4">Acyl CoA binding protein, putative</fullName>
    </submittedName>
</protein>
<evidence type="ECO:0000313" key="4">
    <source>
        <dbReference type="EMBL" id="SCU69472.1"/>
    </source>
</evidence>
<dbReference type="InterPro" id="IPR035984">
    <property type="entry name" value="Acyl-CoA-binding_sf"/>
</dbReference>
<keyword evidence="5" id="KW-1185">Reference proteome</keyword>
<keyword evidence="1" id="KW-0446">Lipid-binding</keyword>
<dbReference type="GO" id="GO:0005737">
    <property type="term" value="C:cytoplasm"/>
    <property type="evidence" value="ECO:0007669"/>
    <property type="project" value="TreeGrafter"/>
</dbReference>
<dbReference type="SUPFAM" id="SSF47027">
    <property type="entry name" value="Acyl-CoA binding protein"/>
    <property type="match status" value="1"/>
</dbReference>
<dbReference type="EMBL" id="CZPT02001221">
    <property type="protein sequence ID" value="SCU69472.1"/>
    <property type="molecule type" value="Genomic_DNA"/>
</dbReference>
<dbReference type="AlphaFoldDB" id="A0A1G4IBL8"/>
<gene>
    <name evidence="4" type="ORF">TEOVI_000103800</name>
</gene>
<dbReference type="SMR" id="A0A1G4IBL8"/>
<dbReference type="PANTHER" id="PTHR23310">
    <property type="entry name" value="ACYL-COA-BINDING PROTEIN, ACBP"/>
    <property type="match status" value="1"/>
</dbReference>